<feature type="compositionally biased region" description="Low complexity" evidence="1">
    <location>
        <begin position="115"/>
        <end position="150"/>
    </location>
</feature>
<sequence>MTNSCISYCFLALKVLEMRNQIAHLDYSNAEMKPFADGVDSAEPDQICVEGIRENEEVILKVQQRIELVRQEVERRGMNWREFDGKDVTTTDLDGHDDTSNATFLSSLVAGPIPAASSTTPEPSSTTAAAATTDTNRTTTATSGTNGHSSQDAGSDRPLLQEAMDAGIVQRMSAQEFVDSVMAAHEGGQYGALTEENQNGDTDDGGGMHL</sequence>
<dbReference type="Proteomes" id="UP001480595">
    <property type="component" value="Unassembled WGS sequence"/>
</dbReference>
<proteinExistence type="predicted"/>
<feature type="region of interest" description="Disordered" evidence="1">
    <location>
        <begin position="189"/>
        <end position="210"/>
    </location>
</feature>
<dbReference type="GeneID" id="92087135"/>
<reference evidence="2 3" key="1">
    <citation type="submission" date="2023-01" db="EMBL/GenBank/DDBJ databases">
        <title>Analysis of 21 Apiospora genomes using comparative genomics revels a genus with tremendous synthesis potential of carbohydrate active enzymes and secondary metabolites.</title>
        <authorList>
            <person name="Sorensen T."/>
        </authorList>
    </citation>
    <scope>NUCLEOTIDE SEQUENCE [LARGE SCALE GENOMIC DNA]</scope>
    <source>
        <strain evidence="2 3">CBS 135458</strain>
    </source>
</reference>
<dbReference type="RefSeq" id="XP_066719927.1">
    <property type="nucleotide sequence ID" value="XM_066854072.1"/>
</dbReference>
<organism evidence="2 3">
    <name type="scientific">Apiospora phragmitis</name>
    <dbReference type="NCBI Taxonomy" id="2905665"/>
    <lineage>
        <taxon>Eukaryota</taxon>
        <taxon>Fungi</taxon>
        <taxon>Dikarya</taxon>
        <taxon>Ascomycota</taxon>
        <taxon>Pezizomycotina</taxon>
        <taxon>Sordariomycetes</taxon>
        <taxon>Xylariomycetidae</taxon>
        <taxon>Amphisphaeriales</taxon>
        <taxon>Apiosporaceae</taxon>
        <taxon>Apiospora</taxon>
    </lineage>
</organism>
<comment type="caution">
    <text evidence="2">The sequence shown here is derived from an EMBL/GenBank/DDBJ whole genome shotgun (WGS) entry which is preliminary data.</text>
</comment>
<dbReference type="PANTHER" id="PTHR40422:SF1">
    <property type="entry name" value="TRANSLATION MACHINERY-ASSOCIATED PROTEIN 17"/>
    <property type="match status" value="1"/>
</dbReference>
<keyword evidence="3" id="KW-1185">Reference proteome</keyword>
<accession>A0ABR1W5R8</accession>
<gene>
    <name evidence="2" type="ORF">PG994_002663</name>
</gene>
<evidence type="ECO:0000313" key="3">
    <source>
        <dbReference type="Proteomes" id="UP001480595"/>
    </source>
</evidence>
<dbReference type="InterPro" id="IPR038966">
    <property type="entry name" value="TMA17"/>
</dbReference>
<protein>
    <submittedName>
        <fullName evidence="2">Uncharacterized protein</fullName>
    </submittedName>
</protein>
<feature type="region of interest" description="Disordered" evidence="1">
    <location>
        <begin position="113"/>
        <end position="156"/>
    </location>
</feature>
<dbReference type="EMBL" id="JAQQWL010000003">
    <property type="protein sequence ID" value="KAK8078856.1"/>
    <property type="molecule type" value="Genomic_DNA"/>
</dbReference>
<evidence type="ECO:0000256" key="1">
    <source>
        <dbReference type="SAM" id="MobiDB-lite"/>
    </source>
</evidence>
<evidence type="ECO:0000313" key="2">
    <source>
        <dbReference type="EMBL" id="KAK8078856.1"/>
    </source>
</evidence>
<name>A0ABR1W5R8_9PEZI</name>
<dbReference type="PANTHER" id="PTHR40422">
    <property type="entry name" value="TRANSLATION MACHINERY-ASSOCIATED PROTEIN 17"/>
    <property type="match status" value="1"/>
</dbReference>